<feature type="transmembrane region" description="Helical" evidence="1">
    <location>
        <begin position="300"/>
        <end position="318"/>
    </location>
</feature>
<dbReference type="GO" id="GO:0016747">
    <property type="term" value="F:acyltransferase activity, transferring groups other than amino-acyl groups"/>
    <property type="evidence" value="ECO:0007669"/>
    <property type="project" value="InterPro"/>
</dbReference>
<dbReference type="PANTHER" id="PTHR23028">
    <property type="entry name" value="ACETYLTRANSFERASE"/>
    <property type="match status" value="1"/>
</dbReference>
<dbReference type="AlphaFoldDB" id="F2ALR2"/>
<evidence type="ECO:0000256" key="1">
    <source>
        <dbReference type="SAM" id="Phobius"/>
    </source>
</evidence>
<keyword evidence="1" id="KW-0812">Transmembrane</keyword>
<dbReference type="SUPFAM" id="SSF52266">
    <property type="entry name" value="SGNH hydrolase"/>
    <property type="match status" value="1"/>
</dbReference>
<name>F2ALR2_RHOBT</name>
<organism evidence="4 5">
    <name type="scientific">Rhodopirellula baltica WH47</name>
    <dbReference type="NCBI Taxonomy" id="991778"/>
    <lineage>
        <taxon>Bacteria</taxon>
        <taxon>Pseudomonadati</taxon>
        <taxon>Planctomycetota</taxon>
        <taxon>Planctomycetia</taxon>
        <taxon>Pirellulales</taxon>
        <taxon>Pirellulaceae</taxon>
        <taxon>Rhodopirellula</taxon>
    </lineage>
</organism>
<dbReference type="PATRIC" id="fig|991778.3.peg.634"/>
<keyword evidence="1" id="KW-0472">Membrane</keyword>
<keyword evidence="4" id="KW-0012">Acyltransferase</keyword>
<gene>
    <name evidence="4" type="ORF">RBWH47_02772</name>
</gene>
<feature type="transmembrane region" description="Helical" evidence="1">
    <location>
        <begin position="259"/>
        <end position="280"/>
    </location>
</feature>
<keyword evidence="4" id="KW-0808">Transferase</keyword>
<feature type="transmembrane region" description="Helical" evidence="1">
    <location>
        <begin position="353"/>
        <end position="372"/>
    </location>
</feature>
<dbReference type="PANTHER" id="PTHR23028:SF53">
    <property type="entry name" value="ACYL_TRANSF_3 DOMAIN-CONTAINING PROTEIN"/>
    <property type="match status" value="1"/>
</dbReference>
<dbReference type="RefSeq" id="WP_007324579.1">
    <property type="nucleotide sequence ID" value="NZ_AFAR01000032.1"/>
</dbReference>
<dbReference type="InterPro" id="IPR050879">
    <property type="entry name" value="Acyltransferase_3"/>
</dbReference>
<dbReference type="EMBL" id="AFAR01000032">
    <property type="protein sequence ID" value="EGF29408.1"/>
    <property type="molecule type" value="Genomic_DNA"/>
</dbReference>
<evidence type="ECO:0000313" key="4">
    <source>
        <dbReference type="EMBL" id="EGF29408.1"/>
    </source>
</evidence>
<dbReference type="GO" id="GO:0009103">
    <property type="term" value="P:lipopolysaccharide biosynthetic process"/>
    <property type="evidence" value="ECO:0007669"/>
    <property type="project" value="TreeGrafter"/>
</dbReference>
<dbReference type="Pfam" id="PF01757">
    <property type="entry name" value="Acyl_transf_3"/>
    <property type="match status" value="1"/>
</dbReference>
<accession>F2ALR2</accession>
<dbReference type="InterPro" id="IPR002656">
    <property type="entry name" value="Acyl_transf_3_dom"/>
</dbReference>
<reference evidence="4 5" key="1">
    <citation type="journal article" date="2013" name="Mar. Genomics">
        <title>Expression of sulfatases in Rhodopirellula baltica and the diversity of sulfatases in the genus Rhodopirellula.</title>
        <authorList>
            <person name="Wegner C.E."/>
            <person name="Richter-Heitmann T."/>
            <person name="Klindworth A."/>
            <person name="Klockow C."/>
            <person name="Richter M."/>
            <person name="Achstetter T."/>
            <person name="Glockner F.O."/>
            <person name="Harder J."/>
        </authorList>
    </citation>
    <scope>NUCLEOTIDE SEQUENCE [LARGE SCALE GENOMIC DNA]</scope>
    <source>
        <strain evidence="4 5">WH47</strain>
    </source>
</reference>
<feature type="transmembrane region" description="Helical" evidence="1">
    <location>
        <begin position="41"/>
        <end position="62"/>
    </location>
</feature>
<sequence length="661" mass="73602">MVTPPPTSTPTISYRPEIDGLRGIAVIPVILFHLDAALLPGGWVGVDVFFVISGFLITSILLRDLSAGEFSFRQFWMRRCLRILPSLLAVAGISLLISWSLVFAPDQIAISRQAIAALTSVSNIYLWRSTGDYWSVSAEQSPFLHTWSLSIEEQFYLFLPVAIWLTASSNPGKRLQLAGSVLLVSLALFVWGSSAHPSATFYLLPARGWELLAGCVLSIAATRVSLNSISGRIPFTSTTLSMAGLILVLISYICLDRLGLGLIAPVAGTLLILCFSGNGICTRILTQGWLKHIGKLSYSLYLWHWPAIVFATYFGLWNQNLHEAVPLLFCIYFLSLANYKYIECPIRYRRGAFPWIVCLGIVLVGLASLMSLQSARYDSSDFATPVYYGQFYDMQPGSPSAAFKEKYFDWRVPVKEAESEAFLHGGIIIEGNTPEPQIVVLGDSIGTMWSNVIREAAEQRGITISLLSAGSVSPLLRTPPRTRDVSSGRFSGNDLHRFDKAVLRVIESWKPKLVMIGAAWSRRQEAEAEDLLCFLQKHAVQVQLIEQPPILRELDRRNCLQFLVYQGVKPERGIQYYFPSGSWDGDDELHGSRIIRSLSKRFENCEILPVNDIYEKEGKTLVLDGDEVVYLDFLHLSEFGAQMAASRIGAYIDDAFDLPSN</sequence>
<feature type="transmembrane region" description="Helical" evidence="1">
    <location>
        <begin position="233"/>
        <end position="253"/>
    </location>
</feature>
<feature type="domain" description="SGNH" evidence="3">
    <location>
        <begin position="432"/>
        <end position="647"/>
    </location>
</feature>
<feature type="transmembrane region" description="Helical" evidence="1">
    <location>
        <begin position="175"/>
        <end position="193"/>
    </location>
</feature>
<keyword evidence="1" id="KW-1133">Transmembrane helix</keyword>
<proteinExistence type="predicted"/>
<comment type="caution">
    <text evidence="4">The sequence shown here is derived from an EMBL/GenBank/DDBJ whole genome shotgun (WGS) entry which is preliminary data.</text>
</comment>
<dbReference type="Proteomes" id="UP000006222">
    <property type="component" value="Unassembled WGS sequence"/>
</dbReference>
<evidence type="ECO:0000259" key="3">
    <source>
        <dbReference type="Pfam" id="PF19040"/>
    </source>
</evidence>
<feature type="transmembrane region" description="Helical" evidence="1">
    <location>
        <begin position="83"/>
        <end position="104"/>
    </location>
</feature>
<dbReference type="Pfam" id="PF19040">
    <property type="entry name" value="SGNH"/>
    <property type="match status" value="1"/>
</dbReference>
<protein>
    <submittedName>
        <fullName evidence="4">Lipopolysaccharide modification acyltransferase</fullName>
    </submittedName>
</protein>
<evidence type="ECO:0000259" key="2">
    <source>
        <dbReference type="Pfam" id="PF01757"/>
    </source>
</evidence>
<feature type="domain" description="Acyltransferase 3" evidence="2">
    <location>
        <begin position="16"/>
        <end position="334"/>
    </location>
</feature>
<feature type="transmembrane region" description="Helical" evidence="1">
    <location>
        <begin position="199"/>
        <end position="221"/>
    </location>
</feature>
<dbReference type="GO" id="GO:0016020">
    <property type="term" value="C:membrane"/>
    <property type="evidence" value="ECO:0007669"/>
    <property type="project" value="TreeGrafter"/>
</dbReference>
<dbReference type="InterPro" id="IPR043968">
    <property type="entry name" value="SGNH"/>
</dbReference>
<evidence type="ECO:0000313" key="5">
    <source>
        <dbReference type="Proteomes" id="UP000006222"/>
    </source>
</evidence>
<feature type="transmembrane region" description="Helical" evidence="1">
    <location>
        <begin position="324"/>
        <end position="341"/>
    </location>
</feature>